<keyword evidence="4" id="KW-1185">Reference proteome</keyword>
<dbReference type="Proteomes" id="UP001396898">
    <property type="component" value="Unassembled WGS sequence"/>
</dbReference>
<dbReference type="Gene3D" id="3.30.160.60">
    <property type="entry name" value="Classic Zinc Finger"/>
    <property type="match status" value="1"/>
</dbReference>
<keyword evidence="1" id="KW-0863">Zinc-finger</keyword>
<evidence type="ECO:0000259" key="2">
    <source>
        <dbReference type="PROSITE" id="PS50157"/>
    </source>
</evidence>
<reference evidence="3 4" key="1">
    <citation type="submission" date="2023-01" db="EMBL/GenBank/DDBJ databases">
        <title>Analysis of 21 Apiospora genomes using comparative genomics revels a genus with tremendous synthesis potential of carbohydrate active enzymes and secondary metabolites.</title>
        <authorList>
            <person name="Sorensen T."/>
        </authorList>
    </citation>
    <scope>NUCLEOTIDE SEQUENCE [LARGE SCALE GENOMIC DNA]</scope>
    <source>
        <strain evidence="3 4">CBS 20057</strain>
    </source>
</reference>
<organism evidence="3 4">
    <name type="scientific">Apiospora marii</name>
    <dbReference type="NCBI Taxonomy" id="335849"/>
    <lineage>
        <taxon>Eukaryota</taxon>
        <taxon>Fungi</taxon>
        <taxon>Dikarya</taxon>
        <taxon>Ascomycota</taxon>
        <taxon>Pezizomycotina</taxon>
        <taxon>Sordariomycetes</taxon>
        <taxon>Xylariomycetidae</taxon>
        <taxon>Amphisphaeriales</taxon>
        <taxon>Apiosporaceae</taxon>
        <taxon>Apiospora</taxon>
    </lineage>
</organism>
<keyword evidence="1" id="KW-0862">Zinc</keyword>
<dbReference type="InterPro" id="IPR013087">
    <property type="entry name" value="Znf_C2H2_type"/>
</dbReference>
<accession>A0ABR1SU48</accession>
<evidence type="ECO:0000256" key="1">
    <source>
        <dbReference type="PROSITE-ProRule" id="PRU00042"/>
    </source>
</evidence>
<dbReference type="EMBL" id="JAQQWI010000002">
    <property type="protein sequence ID" value="KAK8037844.1"/>
    <property type="molecule type" value="Genomic_DNA"/>
</dbReference>
<dbReference type="PROSITE" id="PS50157">
    <property type="entry name" value="ZINC_FINGER_C2H2_2"/>
    <property type="match status" value="1"/>
</dbReference>
<keyword evidence="1" id="KW-0479">Metal-binding</keyword>
<feature type="domain" description="C2H2-type" evidence="2">
    <location>
        <begin position="326"/>
        <end position="353"/>
    </location>
</feature>
<comment type="caution">
    <text evidence="3">The sequence shown here is derived from an EMBL/GenBank/DDBJ whole genome shotgun (WGS) entry which is preliminary data.</text>
</comment>
<dbReference type="PANTHER" id="PTHR38166:SF1">
    <property type="entry name" value="C2H2-TYPE DOMAIN-CONTAINING PROTEIN"/>
    <property type="match status" value="1"/>
</dbReference>
<sequence>MVVPQQLHFYSADWALVCNNASLMSAFSHITKIDRTVLGCAESLNAILIGDSRTEAFQRYFCRLEDAAYPVFGISGLSSSTPGLPCGRTSTGLDEILCSLSPEIYGESRGRGDLGYNEETGQGGLLCSSSQQPDVPPCIQDNAEKCNIDFPTTRSTPQLMCSEGVPEAARSYDAVSVLSILEDDTSDDSGDYEDYLFSFSDLDTQPIGLDPPFSGLTTELTDEVLAHFSNWLSDCSASYTQSQNIDAPTNRKPIKMEDFFEHMKLESRELTEEGDIVLIETPVSRSMACPFYIYDKTQHLHCLTRNDFRTIRDLKQHIWTVHRQPYYCPTCGTTFPRASMRDQHITTRTCSRQQWNGAPQGLSESQLNTLAKRCKPGTTETTEWFEIWNIIFPKTDMLCSPEPPHTPYLTGVLELAVSVVREYWSRMGTQIIADFLEQRKLRDYDVPNEERNLSALYQVTGDNVVDQLVCNLQENNRHVKPIHSIGATLSSLWKSLL</sequence>
<gene>
    <name evidence="3" type="ORF">PG991_001190</name>
</gene>
<proteinExistence type="predicted"/>
<name>A0ABR1SU48_9PEZI</name>
<dbReference type="PANTHER" id="PTHR38166">
    <property type="entry name" value="C2H2-TYPE DOMAIN-CONTAINING PROTEIN-RELATED"/>
    <property type="match status" value="1"/>
</dbReference>
<evidence type="ECO:0000313" key="3">
    <source>
        <dbReference type="EMBL" id="KAK8037844.1"/>
    </source>
</evidence>
<evidence type="ECO:0000313" key="4">
    <source>
        <dbReference type="Proteomes" id="UP001396898"/>
    </source>
</evidence>
<protein>
    <submittedName>
        <fullName evidence="3">HET-domain-containing protein</fullName>
    </submittedName>
</protein>